<dbReference type="Proteomes" id="UP000682733">
    <property type="component" value="Unassembled WGS sequence"/>
</dbReference>
<dbReference type="OrthoDB" id="6134515at2759"/>
<accession>A0A815ZZ17</accession>
<reference evidence="3" key="1">
    <citation type="submission" date="2021-02" db="EMBL/GenBank/DDBJ databases">
        <authorList>
            <person name="Nowell W R."/>
        </authorList>
    </citation>
    <scope>NUCLEOTIDE SEQUENCE</scope>
</reference>
<dbReference type="Proteomes" id="UP000663829">
    <property type="component" value="Unassembled WGS sequence"/>
</dbReference>
<dbReference type="InterPro" id="IPR025476">
    <property type="entry name" value="Helitron_helicase-like"/>
</dbReference>
<feature type="non-terminal residue" evidence="3">
    <location>
        <position position="1"/>
    </location>
</feature>
<keyword evidence="6" id="KW-1185">Reference proteome</keyword>
<feature type="domain" description="Helitron helicase-like" evidence="1">
    <location>
        <begin position="129"/>
        <end position="209"/>
    </location>
</feature>
<dbReference type="Pfam" id="PF14214">
    <property type="entry name" value="Helitron_like_N"/>
    <property type="match status" value="1"/>
</dbReference>
<dbReference type="EMBL" id="CAJNOK010024780">
    <property type="protein sequence ID" value="CAF1381464.1"/>
    <property type="molecule type" value="Genomic_DNA"/>
</dbReference>
<dbReference type="EMBL" id="CAJNOQ010033545">
    <property type="protein sequence ID" value="CAF1590556.1"/>
    <property type="molecule type" value="Genomic_DNA"/>
</dbReference>
<proteinExistence type="predicted"/>
<evidence type="ECO:0000259" key="1">
    <source>
        <dbReference type="Pfam" id="PF14214"/>
    </source>
</evidence>
<evidence type="ECO:0000313" key="5">
    <source>
        <dbReference type="EMBL" id="CAF4462306.1"/>
    </source>
</evidence>
<sequence>KDSVQGCMKKTFINPTHTREALQCFKIINENYKEIEINEIDDNYLANNPAVMNKQASADNGENETTDDTTESEGNVVGEAMQVDNNNDYNFVDTQTVADHIVERNDGVSVALRKPFSGKDRITVGQTFTDVRGSPQYEQHVLKDLFGYIRQLNTSTFFVTLSCVDMFWKDYLNALAGHSMIGVKDEYTHAEKENLIRRNLVLAARLFSETIFVHFLIIDRFQ</sequence>
<protein>
    <recommendedName>
        <fullName evidence="1">Helitron helicase-like domain-containing protein</fullName>
    </recommendedName>
</protein>
<comment type="caution">
    <text evidence="3">The sequence shown here is derived from an EMBL/GenBank/DDBJ whole genome shotgun (WGS) entry which is preliminary data.</text>
</comment>
<dbReference type="EMBL" id="CAJOBA010046479">
    <property type="protein sequence ID" value="CAF4190024.1"/>
    <property type="molecule type" value="Genomic_DNA"/>
</dbReference>
<dbReference type="EMBL" id="CAJOBC010099693">
    <property type="protein sequence ID" value="CAF4462306.1"/>
    <property type="molecule type" value="Genomic_DNA"/>
</dbReference>
<dbReference type="Proteomes" id="UP000681722">
    <property type="component" value="Unassembled WGS sequence"/>
</dbReference>
<gene>
    <name evidence="3" type="ORF">GPM918_LOCUS41724</name>
    <name evidence="2" type="ORF">OVA965_LOCUS32129</name>
    <name evidence="5" type="ORF">SRO942_LOCUS42825</name>
    <name evidence="4" type="ORF">TMI583_LOCUS32988</name>
</gene>
<evidence type="ECO:0000313" key="6">
    <source>
        <dbReference type="Proteomes" id="UP000663829"/>
    </source>
</evidence>
<dbReference type="AlphaFoldDB" id="A0A815ZZ17"/>
<dbReference type="Proteomes" id="UP000677228">
    <property type="component" value="Unassembled WGS sequence"/>
</dbReference>
<evidence type="ECO:0000313" key="3">
    <source>
        <dbReference type="EMBL" id="CAF1590556.1"/>
    </source>
</evidence>
<evidence type="ECO:0000313" key="4">
    <source>
        <dbReference type="EMBL" id="CAF4190024.1"/>
    </source>
</evidence>
<organism evidence="3 6">
    <name type="scientific">Didymodactylos carnosus</name>
    <dbReference type="NCBI Taxonomy" id="1234261"/>
    <lineage>
        <taxon>Eukaryota</taxon>
        <taxon>Metazoa</taxon>
        <taxon>Spiralia</taxon>
        <taxon>Gnathifera</taxon>
        <taxon>Rotifera</taxon>
        <taxon>Eurotatoria</taxon>
        <taxon>Bdelloidea</taxon>
        <taxon>Philodinida</taxon>
        <taxon>Philodinidae</taxon>
        <taxon>Didymodactylos</taxon>
    </lineage>
</organism>
<evidence type="ECO:0000313" key="2">
    <source>
        <dbReference type="EMBL" id="CAF1381464.1"/>
    </source>
</evidence>
<name>A0A815ZZ17_9BILA</name>